<evidence type="ECO:0000313" key="2">
    <source>
        <dbReference type="Proteomes" id="UP000003532"/>
    </source>
</evidence>
<proteinExistence type="predicted"/>
<reference evidence="1 2" key="1">
    <citation type="journal article" date="2011" name="BMC Genomics">
        <title>Genome sequencing reveals diversification of virulence factor content and possible host adaptation in distinct subpopulations of Salmonella enterica.</title>
        <authorList>
            <person name="den Bakker H.C."/>
            <person name="Moreno Switt A.I."/>
            <person name="Govoni G."/>
            <person name="Cummings C.A."/>
            <person name="Ranieri M.L."/>
            <person name="Degoricija L."/>
            <person name="Hoelzer K."/>
            <person name="Rodriguez-Rivera L.D."/>
            <person name="Brown S."/>
            <person name="Bolchacova E."/>
            <person name="Furtado M.R."/>
            <person name="Wiedmann M."/>
        </authorList>
    </citation>
    <scope>NUCLEOTIDE SEQUENCE [LARGE SCALE GENOMIC DNA]</scope>
    <source>
        <strain evidence="1 2">R8-3668</strain>
    </source>
</reference>
<gene>
    <name evidence="1" type="ORF">LTSEINV_6440</name>
</gene>
<comment type="caution">
    <text evidence="1">The sequence shown here is derived from an EMBL/GenBank/DDBJ whole genome shotgun (WGS) entry which is preliminary data.</text>
</comment>
<dbReference type="EMBL" id="AFCO01002115">
    <property type="protein sequence ID" value="EHC47162.1"/>
    <property type="molecule type" value="Genomic_DNA"/>
</dbReference>
<protein>
    <submittedName>
        <fullName evidence="1">Uncharacterized protein</fullName>
    </submittedName>
</protein>
<dbReference type="Proteomes" id="UP000003532">
    <property type="component" value="Unassembled WGS sequence"/>
</dbReference>
<dbReference type="BioCyc" id="SENT913075:G120P-5176-MONOMER"/>
<organism evidence="1 2">
    <name type="scientific">Salmonella enterica subsp. enterica serovar Inverness str. R8-3668</name>
    <dbReference type="NCBI Taxonomy" id="913075"/>
    <lineage>
        <taxon>Bacteria</taxon>
        <taxon>Pseudomonadati</taxon>
        <taxon>Pseudomonadota</taxon>
        <taxon>Gammaproteobacteria</taxon>
        <taxon>Enterobacterales</taxon>
        <taxon>Enterobacteriaceae</taxon>
        <taxon>Salmonella</taxon>
    </lineage>
</organism>
<dbReference type="AlphaFoldDB" id="G5NMQ9"/>
<sequence length="40" mass="4320">MPPLLPSPLLPVEDVVPLTVFDVNPACESMNSTGKLRVSR</sequence>
<evidence type="ECO:0000313" key="1">
    <source>
        <dbReference type="EMBL" id="EHC47162.1"/>
    </source>
</evidence>
<name>G5NMQ9_SALET</name>
<accession>G5NMQ9</accession>